<feature type="compositionally biased region" description="Basic residues" evidence="9">
    <location>
        <begin position="36"/>
        <end position="48"/>
    </location>
</feature>
<evidence type="ECO:0000256" key="2">
    <source>
        <dbReference type="ARBA" id="ARBA00021132"/>
    </source>
</evidence>
<dbReference type="PANTHER" id="PTHR14773">
    <property type="entry name" value="WD REPEAT-CONTAINING PROTEIN 76"/>
    <property type="match status" value="1"/>
</dbReference>
<evidence type="ECO:0000256" key="9">
    <source>
        <dbReference type="SAM" id="MobiDB-lite"/>
    </source>
</evidence>
<evidence type="ECO:0000256" key="8">
    <source>
        <dbReference type="RuleBase" id="RU365004"/>
    </source>
</evidence>
<sequence>MDGNSALNEYEKQRQENIRRNEEVLRQLIPDLVGSRYRRKPKPLKKPKKEPSTPTRKSLRIRGLKPDGPEAKREVEERNKIKEEELKKFIRIEGDVDLNAVRSKATSIDDTNHFIEILSDLTKSMLEFNKTVKTVKNEDIDYSSVAGGKEGFTSIRWACRSLSIGQRWPAVKVSSDRIYSIAVHPSKDKILVAAGDKTGSLCFWDVKENVKLENGDIEPRTYMFKPHSKSVLVTKYSPIDSNQLFTCSYDGSIRYFDLNSAKFMEAFVSQDEDMLTSMDFSPNGNVIYFSTIDGKFGIKDLREPVKTFEEHLLHDQKIGNVSINPIHPNFLVTCSLDRSMRLWDIRNLKPRKPNDEVQIQEICFSNSVTSAFWSPNGDQVVTTCFDNTARVFDFNNEMKLKTRVIVPHDNRTGRWVTMFRATWNPNPNLHPHFIIGNMKRSADVISSVNGELIWNLRDENLTAIPAVNAFHPQINFVASGNGSGKLIAWEEKIRSIPLVVIENKK</sequence>
<dbReference type="Pfam" id="PF00400">
    <property type="entry name" value="WD40"/>
    <property type="match status" value="3"/>
</dbReference>
<feature type="compositionally biased region" description="Basic and acidic residues" evidence="9">
    <location>
        <begin position="64"/>
        <end position="76"/>
    </location>
</feature>
<keyword evidence="5 8" id="KW-0227">DNA damage</keyword>
<feature type="repeat" description="WD" evidence="7">
    <location>
        <begin position="311"/>
        <end position="347"/>
    </location>
</feature>
<dbReference type="STRING" id="1348612.A0A397JPA7"/>
<dbReference type="Proteomes" id="UP000266861">
    <property type="component" value="Unassembled WGS sequence"/>
</dbReference>
<dbReference type="InterPro" id="IPR001680">
    <property type="entry name" value="WD40_rpt"/>
</dbReference>
<evidence type="ECO:0000313" key="11">
    <source>
        <dbReference type="Proteomes" id="UP000266861"/>
    </source>
</evidence>
<keyword evidence="11" id="KW-1185">Reference proteome</keyword>
<keyword evidence="4" id="KW-0677">Repeat</keyword>
<reference evidence="10 11" key="1">
    <citation type="submission" date="2018-08" db="EMBL/GenBank/DDBJ databases">
        <title>Genome and evolution of the arbuscular mycorrhizal fungus Diversispora epigaea (formerly Glomus versiforme) and its bacterial endosymbionts.</title>
        <authorList>
            <person name="Sun X."/>
            <person name="Fei Z."/>
            <person name="Harrison M."/>
        </authorList>
    </citation>
    <scope>NUCLEOTIDE SEQUENCE [LARGE SCALE GENOMIC DNA]</scope>
    <source>
        <strain evidence="10 11">IT104</strain>
    </source>
</reference>
<dbReference type="Gene3D" id="2.130.10.10">
    <property type="entry name" value="YVTN repeat-like/Quinoprotein amine dehydrogenase"/>
    <property type="match status" value="1"/>
</dbReference>
<evidence type="ECO:0000256" key="6">
    <source>
        <dbReference type="ARBA" id="ARBA00023125"/>
    </source>
</evidence>
<dbReference type="GO" id="GO:2000001">
    <property type="term" value="P:regulation of DNA damage checkpoint"/>
    <property type="evidence" value="ECO:0007669"/>
    <property type="project" value="TreeGrafter"/>
</dbReference>
<comment type="caution">
    <text evidence="10">The sequence shown here is derived from an EMBL/GenBank/DDBJ whole genome shotgun (WGS) entry which is preliminary data.</text>
</comment>
<evidence type="ECO:0000256" key="7">
    <source>
        <dbReference type="PROSITE-ProRule" id="PRU00221"/>
    </source>
</evidence>
<dbReference type="PROSITE" id="PS50082">
    <property type="entry name" value="WD_REPEATS_2"/>
    <property type="match status" value="2"/>
</dbReference>
<evidence type="ECO:0000256" key="5">
    <source>
        <dbReference type="ARBA" id="ARBA00022763"/>
    </source>
</evidence>
<organism evidence="10 11">
    <name type="scientific">Diversispora epigaea</name>
    <dbReference type="NCBI Taxonomy" id="1348612"/>
    <lineage>
        <taxon>Eukaryota</taxon>
        <taxon>Fungi</taxon>
        <taxon>Fungi incertae sedis</taxon>
        <taxon>Mucoromycota</taxon>
        <taxon>Glomeromycotina</taxon>
        <taxon>Glomeromycetes</taxon>
        <taxon>Diversisporales</taxon>
        <taxon>Diversisporaceae</taxon>
        <taxon>Diversispora</taxon>
    </lineage>
</organism>
<dbReference type="SUPFAM" id="SSF50978">
    <property type="entry name" value="WD40 repeat-like"/>
    <property type="match status" value="1"/>
</dbReference>
<keyword evidence="3 7" id="KW-0853">WD repeat</keyword>
<dbReference type="PANTHER" id="PTHR14773:SF0">
    <property type="entry name" value="WD REPEAT-CONTAINING PROTEIN 76"/>
    <property type="match status" value="1"/>
</dbReference>
<dbReference type="SMART" id="SM00320">
    <property type="entry name" value="WD40"/>
    <property type="match status" value="6"/>
</dbReference>
<keyword evidence="6 8" id="KW-0238">DNA-binding</keyword>
<dbReference type="GO" id="GO:0005634">
    <property type="term" value="C:nucleus"/>
    <property type="evidence" value="ECO:0007669"/>
    <property type="project" value="TreeGrafter"/>
</dbReference>
<proteinExistence type="inferred from homology"/>
<evidence type="ECO:0000313" key="10">
    <source>
        <dbReference type="EMBL" id="RHZ89761.1"/>
    </source>
</evidence>
<dbReference type="InterPro" id="IPR050853">
    <property type="entry name" value="WD_repeat_DNA-damage-binding"/>
</dbReference>
<dbReference type="AlphaFoldDB" id="A0A397JPA7"/>
<dbReference type="PROSITE" id="PS00678">
    <property type="entry name" value="WD_REPEATS_1"/>
    <property type="match status" value="1"/>
</dbReference>
<feature type="compositionally biased region" description="Basic and acidic residues" evidence="9">
    <location>
        <begin position="9"/>
        <end position="25"/>
    </location>
</feature>
<evidence type="ECO:0000256" key="1">
    <source>
        <dbReference type="ARBA" id="ARBA00005434"/>
    </source>
</evidence>
<name>A0A397JPA7_9GLOM</name>
<accession>A0A397JPA7</accession>
<dbReference type="InterPro" id="IPR036322">
    <property type="entry name" value="WD40_repeat_dom_sf"/>
</dbReference>
<gene>
    <name evidence="10" type="ORF">Glove_11g70</name>
</gene>
<dbReference type="InterPro" id="IPR015943">
    <property type="entry name" value="WD40/YVTN_repeat-like_dom_sf"/>
</dbReference>
<dbReference type="InterPro" id="IPR019775">
    <property type="entry name" value="WD40_repeat_CS"/>
</dbReference>
<evidence type="ECO:0000256" key="3">
    <source>
        <dbReference type="ARBA" id="ARBA00022574"/>
    </source>
</evidence>
<comment type="function">
    <text evidence="8">DNA-binding protein that binds to both single- and double-stranded DNA. Binds preferentially to UV-damaged DNA. May be involved in DNA-metabolic processes.</text>
</comment>
<protein>
    <recommendedName>
        <fullName evidence="2 8">DNA damage-binding protein CMR1</fullName>
    </recommendedName>
</protein>
<dbReference type="GO" id="GO:0003677">
    <property type="term" value="F:DNA binding"/>
    <property type="evidence" value="ECO:0007669"/>
    <property type="project" value="UniProtKB-UniRule"/>
</dbReference>
<dbReference type="EMBL" id="PQFF01000009">
    <property type="protein sequence ID" value="RHZ89761.1"/>
    <property type="molecule type" value="Genomic_DNA"/>
</dbReference>
<dbReference type="GO" id="GO:0006974">
    <property type="term" value="P:DNA damage response"/>
    <property type="evidence" value="ECO:0007669"/>
    <property type="project" value="UniProtKB-KW"/>
</dbReference>
<feature type="region of interest" description="Disordered" evidence="9">
    <location>
        <begin position="1"/>
        <end position="76"/>
    </location>
</feature>
<comment type="similarity">
    <text evidence="1 8">Belongs to the WD repeat DDB2/WDR76 family.</text>
</comment>
<dbReference type="OrthoDB" id="9890280at2759"/>
<feature type="repeat" description="WD" evidence="7">
    <location>
        <begin position="224"/>
        <end position="266"/>
    </location>
</feature>
<evidence type="ECO:0000256" key="4">
    <source>
        <dbReference type="ARBA" id="ARBA00022737"/>
    </source>
</evidence>